<dbReference type="SMART" id="SM00710">
    <property type="entry name" value="PbH1"/>
    <property type="match status" value="7"/>
</dbReference>
<sequence>MKKIKKVQLLIAFFTLIFSFHINSQTELYIATNGSDNNDGSINNPLATLSAAVEKSVSTGAKTIWIKEGTYTFDQRINLTSQHSGLKISGYQNDKVIFDGGTNINPNNFSLVEDDLSGRIKSSVVDKLYSAQITDTELIELLKNPNSLISFNGKALNIARFPNEGFAVFRKEQVINGNESVNTTGTYEDPKGPVFKLRSHTYDIDAWEKEIIRNKKLQMKGYTSALWLNETALVATVKSNGDYIRLVNGTAYGIETREVNRLKKVYFTNILYELDTPGEWFFDEIDNKLYVYPTSPISENSEISLWTGTEFIYIDSASDITIEKLQIQNLGTRQTGGDGAINVRNSCSHIKIAGIVFRNVSNMTSINFWPETSNSIIQSCDFIDSDGVRFYGGGYDNNSAEAGNNVMENCHYTVIDRKDFYGKACAIKGVANTFRNNLIHNTNGQPFTFYGLDHVIEKNEVFNTGVEEGDGGSMYGGNGLFTFNNTFRHNFYHHMMTFPGDPLGRAGIHFDDWDAGDLTHENVFFRGGQNGIKMGSGGQHKIHRNIVMGSDHGIKNSNRLVDDPIYANVYNDCMDFLVNDPESTNKKNYIGRALKVVGINGWQTGLTADNWIDRISPFWENRYPRFAQLMNDYFANKKMLPYGCDFSDNYFYDNNDNFDSPTGIPNTANSTDIDLGIFTNPNALNFSYNGTQPAGYPNIPFDQIGLYKDDYRCDVPDKNVYRKAVKDYFADRLVFQEPYDDATVNQLTYFNSGKVVYETIYCLNTAVGDDSYTVKAIGETCVDKANGQIKIQAKDSGTYIANLDGGADINFTNEWTIEDLVPGSYELCITNTVNSATQCYGLDIESGTSVTGKASTNSKEVAIEIAEGTLPFEVLVNNEIVLQTSSRSFSVNAKYGDVIKVKTSVDCEGVFTKTMDGIVSVSPNPTKGDFVITLSMPLKNVTIEVYNMFSQLVSSKVYPVNNGKAQLDINGKPAGIYFASIKTGSKKPKVLKIIKE</sequence>
<proteinExistence type="predicted"/>
<dbReference type="Gene3D" id="2.160.20.10">
    <property type="entry name" value="Single-stranded right-handed beta-helix, Pectin lyase-like"/>
    <property type="match status" value="2"/>
</dbReference>
<evidence type="ECO:0000256" key="1">
    <source>
        <dbReference type="ARBA" id="ARBA00022729"/>
    </source>
</evidence>
<keyword evidence="1 2" id="KW-0732">Signal</keyword>
<evidence type="ECO:0000259" key="3">
    <source>
        <dbReference type="Pfam" id="PF18962"/>
    </source>
</evidence>
<dbReference type="SUPFAM" id="SSF51126">
    <property type="entry name" value="Pectin lyase-like"/>
    <property type="match status" value="1"/>
</dbReference>
<dbReference type="InterPro" id="IPR006626">
    <property type="entry name" value="PbH1"/>
</dbReference>
<comment type="caution">
    <text evidence="4">The sequence shown here is derived from an EMBL/GenBank/DDBJ whole genome shotgun (WGS) entry which is preliminary data.</text>
</comment>
<feature type="chain" id="PRO_5045382275" evidence="2">
    <location>
        <begin position="25"/>
        <end position="996"/>
    </location>
</feature>
<feature type="signal peptide" evidence="2">
    <location>
        <begin position="1"/>
        <end position="24"/>
    </location>
</feature>
<evidence type="ECO:0000256" key="2">
    <source>
        <dbReference type="SAM" id="SignalP"/>
    </source>
</evidence>
<dbReference type="PANTHER" id="PTHR36453:SF1">
    <property type="entry name" value="RIGHT HANDED BETA HELIX DOMAIN-CONTAINING PROTEIN"/>
    <property type="match status" value="1"/>
</dbReference>
<dbReference type="InterPro" id="IPR011050">
    <property type="entry name" value="Pectin_lyase_fold/virulence"/>
</dbReference>
<reference evidence="4 5" key="1">
    <citation type="submission" date="2020-04" db="EMBL/GenBank/DDBJ databases">
        <title>A Flavivirga sp. nov.</title>
        <authorList>
            <person name="Sun X."/>
        </authorList>
    </citation>
    <scope>NUCLEOTIDE SEQUENCE [LARGE SCALE GENOMIC DNA]</scope>
    <source>
        <strain evidence="4 5">Y03</strain>
    </source>
</reference>
<dbReference type="InterPro" id="IPR026444">
    <property type="entry name" value="Secre_tail"/>
</dbReference>
<feature type="domain" description="Secretion system C-terminal sorting" evidence="3">
    <location>
        <begin position="922"/>
        <end position="988"/>
    </location>
</feature>
<gene>
    <name evidence="4" type="ORF">HHX25_04345</name>
</gene>
<keyword evidence="5" id="KW-1185">Reference proteome</keyword>
<dbReference type="InterPro" id="IPR012334">
    <property type="entry name" value="Pectin_lyas_fold"/>
</dbReference>
<dbReference type="PANTHER" id="PTHR36453">
    <property type="entry name" value="SECRETED PROTEIN-RELATED"/>
    <property type="match status" value="1"/>
</dbReference>
<dbReference type="NCBIfam" id="TIGR04183">
    <property type="entry name" value="Por_Secre_tail"/>
    <property type="match status" value="1"/>
</dbReference>
<evidence type="ECO:0000313" key="5">
    <source>
        <dbReference type="Proteomes" id="UP000746690"/>
    </source>
</evidence>
<evidence type="ECO:0000313" key="4">
    <source>
        <dbReference type="EMBL" id="NMH86722.1"/>
    </source>
</evidence>
<dbReference type="Proteomes" id="UP000746690">
    <property type="component" value="Unassembled WGS sequence"/>
</dbReference>
<dbReference type="Pfam" id="PF18962">
    <property type="entry name" value="Por_Secre_tail"/>
    <property type="match status" value="1"/>
</dbReference>
<name>A0ABX1RWB2_9FLAO</name>
<accession>A0ABX1RWB2</accession>
<organism evidence="4 5">
    <name type="scientific">Flavivirga algicola</name>
    <dbReference type="NCBI Taxonomy" id="2729136"/>
    <lineage>
        <taxon>Bacteria</taxon>
        <taxon>Pseudomonadati</taxon>
        <taxon>Bacteroidota</taxon>
        <taxon>Flavobacteriia</taxon>
        <taxon>Flavobacteriales</taxon>
        <taxon>Flavobacteriaceae</taxon>
        <taxon>Flavivirga</taxon>
    </lineage>
</organism>
<dbReference type="RefSeq" id="WP_169670538.1">
    <property type="nucleotide sequence ID" value="NZ_JABBHF010000002.1"/>
</dbReference>
<dbReference type="EMBL" id="JABBHF010000002">
    <property type="protein sequence ID" value="NMH86722.1"/>
    <property type="molecule type" value="Genomic_DNA"/>
</dbReference>
<protein>
    <submittedName>
        <fullName evidence="4">T9SS type A sorting domain-containing protein</fullName>
    </submittedName>
</protein>